<name>A0ABQ7DFT2_BRACR</name>
<reference evidence="2 3" key="1">
    <citation type="journal article" date="2020" name="BMC Genomics">
        <title>Intraspecific diversification of the crop wild relative Brassica cretica Lam. using demographic model selection.</title>
        <authorList>
            <person name="Kioukis A."/>
            <person name="Michalopoulou V.A."/>
            <person name="Briers L."/>
            <person name="Pirintsos S."/>
            <person name="Studholme D.J."/>
            <person name="Pavlidis P."/>
            <person name="Sarris P.F."/>
        </authorList>
    </citation>
    <scope>NUCLEOTIDE SEQUENCE [LARGE SCALE GENOMIC DNA]</scope>
    <source>
        <strain evidence="3">cv. PFS-1207/04</strain>
    </source>
</reference>
<dbReference type="EMBL" id="QGKV02000649">
    <property type="protein sequence ID" value="KAF3575741.1"/>
    <property type="molecule type" value="Genomic_DNA"/>
</dbReference>
<proteinExistence type="predicted"/>
<accession>A0ABQ7DFT2</accession>
<gene>
    <name evidence="2" type="ORF">DY000_02032094</name>
</gene>
<comment type="caution">
    <text evidence="2">The sequence shown here is derived from an EMBL/GenBank/DDBJ whole genome shotgun (WGS) entry which is preliminary data.</text>
</comment>
<organism evidence="2 3">
    <name type="scientific">Brassica cretica</name>
    <name type="common">Mustard</name>
    <dbReference type="NCBI Taxonomy" id="69181"/>
    <lineage>
        <taxon>Eukaryota</taxon>
        <taxon>Viridiplantae</taxon>
        <taxon>Streptophyta</taxon>
        <taxon>Embryophyta</taxon>
        <taxon>Tracheophyta</taxon>
        <taxon>Spermatophyta</taxon>
        <taxon>Magnoliopsida</taxon>
        <taxon>eudicotyledons</taxon>
        <taxon>Gunneridae</taxon>
        <taxon>Pentapetalae</taxon>
        <taxon>rosids</taxon>
        <taxon>malvids</taxon>
        <taxon>Brassicales</taxon>
        <taxon>Brassicaceae</taxon>
        <taxon>Brassiceae</taxon>
        <taxon>Brassica</taxon>
    </lineage>
</organism>
<evidence type="ECO:0000313" key="2">
    <source>
        <dbReference type="EMBL" id="KAF3575741.1"/>
    </source>
</evidence>
<keyword evidence="1" id="KW-0472">Membrane</keyword>
<keyword evidence="1" id="KW-1133">Transmembrane helix</keyword>
<protein>
    <submittedName>
        <fullName evidence="2">Uncharacterized protein</fullName>
    </submittedName>
</protein>
<keyword evidence="3" id="KW-1185">Reference proteome</keyword>
<evidence type="ECO:0000256" key="1">
    <source>
        <dbReference type="SAM" id="Phobius"/>
    </source>
</evidence>
<keyword evidence="1" id="KW-0812">Transmembrane</keyword>
<evidence type="ECO:0000313" key="3">
    <source>
        <dbReference type="Proteomes" id="UP000266723"/>
    </source>
</evidence>
<dbReference type="Proteomes" id="UP000266723">
    <property type="component" value="Unassembled WGS sequence"/>
</dbReference>
<feature type="transmembrane region" description="Helical" evidence="1">
    <location>
        <begin position="77"/>
        <end position="96"/>
    </location>
</feature>
<sequence length="126" mass="14359">MSRLRSRCRPLHFFDFKSDRSGAGKLGGFRMVRISGFGELVSDSQSDGMRYAFDPSSGGDFQEFLRSRNVRIVRWKLWEHLEILGGSIVFVVWAVIYDQSFQVGMAISASLRFPNTKIEVTEVICN</sequence>